<reference evidence="2" key="1">
    <citation type="journal article" date="2019" name="Int. J. Syst. Evol. Microbiol.">
        <title>The Global Catalogue of Microorganisms (GCM) 10K type strain sequencing project: providing services to taxonomists for standard genome sequencing and annotation.</title>
        <authorList>
            <consortium name="The Broad Institute Genomics Platform"/>
            <consortium name="The Broad Institute Genome Sequencing Center for Infectious Disease"/>
            <person name="Wu L."/>
            <person name="Ma J."/>
        </authorList>
    </citation>
    <scope>NUCLEOTIDE SEQUENCE [LARGE SCALE GENOMIC DNA]</scope>
    <source>
        <strain evidence="2">JCM 13929</strain>
    </source>
</reference>
<proteinExistence type="predicted"/>
<name>A0ABP4S8F0_9ACTN</name>
<dbReference type="Gene3D" id="3.40.50.720">
    <property type="entry name" value="NAD(P)-binding Rossmann-like Domain"/>
    <property type="match status" value="1"/>
</dbReference>
<protein>
    <submittedName>
        <fullName evidence="1">Epimerase</fullName>
    </submittedName>
</protein>
<dbReference type="PANTHER" id="PTHR14097:SF8">
    <property type="entry name" value="NAD(P)-BINDING DOMAIN-CONTAINING PROTEIN"/>
    <property type="match status" value="1"/>
</dbReference>
<evidence type="ECO:0000313" key="2">
    <source>
        <dbReference type="Proteomes" id="UP001500064"/>
    </source>
</evidence>
<dbReference type="PANTHER" id="PTHR14097">
    <property type="entry name" value="OXIDOREDUCTASE HTATIP2"/>
    <property type="match status" value="1"/>
</dbReference>
<organism evidence="1 2">
    <name type="scientific">Nonomuraea maheshkhaliensis</name>
    <dbReference type="NCBI Taxonomy" id="419590"/>
    <lineage>
        <taxon>Bacteria</taxon>
        <taxon>Bacillati</taxon>
        <taxon>Actinomycetota</taxon>
        <taxon>Actinomycetes</taxon>
        <taxon>Streptosporangiales</taxon>
        <taxon>Streptosporangiaceae</taxon>
        <taxon>Nonomuraea</taxon>
    </lineage>
</organism>
<dbReference type="InterPro" id="IPR036291">
    <property type="entry name" value="NAD(P)-bd_dom_sf"/>
</dbReference>
<sequence length="222" mass="24544">MRVILFGATGMVGRGVLRECLLDDRVTAVLTVGRAVTGVTHAKLRELRHDDLLDLSAIEDELRGHDACFFCLGVSSAGMKERDYRRVTYDFTLSAGRTLARLDPGSTFVYVSGVGTDAQGRAMWARVKGETENALLELPLEAYMFRPGYIQPMHGVTSRTRFYRLAYVVVRPFYPVLRRLFGAGITTTERIGQAMITVAERGAPKRILGPADINALCETGVR</sequence>
<keyword evidence="2" id="KW-1185">Reference proteome</keyword>
<accession>A0ABP4S8F0</accession>
<comment type="caution">
    <text evidence="1">The sequence shown here is derived from an EMBL/GenBank/DDBJ whole genome shotgun (WGS) entry which is preliminary data.</text>
</comment>
<evidence type="ECO:0000313" key="1">
    <source>
        <dbReference type="EMBL" id="GAA1667662.1"/>
    </source>
</evidence>
<dbReference type="RefSeq" id="WP_346111609.1">
    <property type="nucleotide sequence ID" value="NZ_BAAAMU010000079.1"/>
</dbReference>
<dbReference type="Proteomes" id="UP001500064">
    <property type="component" value="Unassembled WGS sequence"/>
</dbReference>
<dbReference type="EMBL" id="BAAAMU010000079">
    <property type="protein sequence ID" value="GAA1667662.1"/>
    <property type="molecule type" value="Genomic_DNA"/>
</dbReference>
<dbReference type="SUPFAM" id="SSF51735">
    <property type="entry name" value="NAD(P)-binding Rossmann-fold domains"/>
    <property type="match status" value="1"/>
</dbReference>
<gene>
    <name evidence="1" type="ORF">GCM10009733_076510</name>
</gene>